<evidence type="ECO:0000256" key="3">
    <source>
        <dbReference type="ARBA" id="ARBA00023125"/>
    </source>
</evidence>
<dbReference type="PANTHER" id="PTHR30419">
    <property type="entry name" value="HTH-TYPE TRANSCRIPTIONAL REGULATOR YBHD"/>
    <property type="match status" value="1"/>
</dbReference>
<accession>A0A2W5P4P7</accession>
<dbReference type="SUPFAM" id="SSF46785">
    <property type="entry name" value="Winged helix' DNA-binding domain"/>
    <property type="match status" value="1"/>
</dbReference>
<comment type="caution">
    <text evidence="6">The sequence shown here is derived from an EMBL/GenBank/DDBJ whole genome shotgun (WGS) entry which is preliminary data.</text>
</comment>
<evidence type="ECO:0000256" key="2">
    <source>
        <dbReference type="ARBA" id="ARBA00023015"/>
    </source>
</evidence>
<feature type="domain" description="HTH lysR-type" evidence="5">
    <location>
        <begin position="1"/>
        <end position="59"/>
    </location>
</feature>
<dbReference type="FunFam" id="1.10.10.10:FF:000001">
    <property type="entry name" value="LysR family transcriptional regulator"/>
    <property type="match status" value="1"/>
</dbReference>
<dbReference type="GO" id="GO:0003677">
    <property type="term" value="F:DNA binding"/>
    <property type="evidence" value="ECO:0007669"/>
    <property type="project" value="UniProtKB-KW"/>
</dbReference>
<dbReference type="PANTHER" id="PTHR30419:SF31">
    <property type="entry name" value="BLR3139 PROTEIN"/>
    <property type="match status" value="1"/>
</dbReference>
<feature type="non-terminal residue" evidence="6">
    <location>
        <position position="132"/>
    </location>
</feature>
<dbReference type="AlphaFoldDB" id="A0A2W5P4P7"/>
<evidence type="ECO:0000256" key="4">
    <source>
        <dbReference type="ARBA" id="ARBA00023163"/>
    </source>
</evidence>
<dbReference type="Proteomes" id="UP000249135">
    <property type="component" value="Unassembled WGS sequence"/>
</dbReference>
<keyword evidence="4" id="KW-0804">Transcription</keyword>
<evidence type="ECO:0000259" key="5">
    <source>
        <dbReference type="PROSITE" id="PS50931"/>
    </source>
</evidence>
<keyword evidence="2" id="KW-0805">Transcription regulation</keyword>
<dbReference type="Gene3D" id="3.40.190.10">
    <property type="entry name" value="Periplasmic binding protein-like II"/>
    <property type="match status" value="1"/>
</dbReference>
<evidence type="ECO:0000313" key="6">
    <source>
        <dbReference type="EMBL" id="PZQ60204.1"/>
    </source>
</evidence>
<dbReference type="InterPro" id="IPR036390">
    <property type="entry name" value="WH_DNA-bd_sf"/>
</dbReference>
<evidence type="ECO:0000313" key="7">
    <source>
        <dbReference type="Proteomes" id="UP000249135"/>
    </source>
</evidence>
<name>A0A2W5P4P7_VARPD</name>
<gene>
    <name evidence="6" type="ORF">DI563_29785</name>
</gene>
<dbReference type="InterPro" id="IPR036388">
    <property type="entry name" value="WH-like_DNA-bd_sf"/>
</dbReference>
<dbReference type="InterPro" id="IPR000847">
    <property type="entry name" value="LysR_HTH_N"/>
</dbReference>
<dbReference type="PROSITE" id="PS50931">
    <property type="entry name" value="HTH_LYSR"/>
    <property type="match status" value="1"/>
</dbReference>
<dbReference type="Gene3D" id="1.10.10.10">
    <property type="entry name" value="Winged helix-like DNA-binding domain superfamily/Winged helix DNA-binding domain"/>
    <property type="match status" value="1"/>
</dbReference>
<dbReference type="Pfam" id="PF00126">
    <property type="entry name" value="HTH_1"/>
    <property type="match status" value="1"/>
</dbReference>
<comment type="similarity">
    <text evidence="1">Belongs to the LysR transcriptional regulatory family.</text>
</comment>
<dbReference type="EMBL" id="QFPP01000710">
    <property type="protein sequence ID" value="PZQ60204.1"/>
    <property type="molecule type" value="Genomic_DNA"/>
</dbReference>
<organism evidence="6 7">
    <name type="scientific">Variovorax paradoxus</name>
    <dbReference type="NCBI Taxonomy" id="34073"/>
    <lineage>
        <taxon>Bacteria</taxon>
        <taxon>Pseudomonadati</taxon>
        <taxon>Pseudomonadota</taxon>
        <taxon>Betaproteobacteria</taxon>
        <taxon>Burkholderiales</taxon>
        <taxon>Comamonadaceae</taxon>
        <taxon>Variovorax</taxon>
    </lineage>
</organism>
<dbReference type="GO" id="GO:0003700">
    <property type="term" value="F:DNA-binding transcription factor activity"/>
    <property type="evidence" value="ECO:0007669"/>
    <property type="project" value="InterPro"/>
</dbReference>
<protein>
    <submittedName>
        <fullName evidence="6">LysR family transcriptional regulator</fullName>
    </submittedName>
</protein>
<sequence>MNLLASLRYLAALSEHRHFGRAAAACHITQPALSNALRALEEEFGVVIVRRGRSFAGLTPEGETVLASAHRMLHEHERLQQQLRSEAGHPRGHLRMAAVPTAMPLLTRFAARLRARHPGIVPTVLSMSSVEL</sequence>
<proteinExistence type="inferred from homology"/>
<dbReference type="InterPro" id="IPR050950">
    <property type="entry name" value="HTH-type_LysR_regulators"/>
</dbReference>
<reference evidence="6 7" key="1">
    <citation type="submission" date="2017-08" db="EMBL/GenBank/DDBJ databases">
        <title>Infants hospitalized years apart are colonized by the same room-sourced microbial strains.</title>
        <authorList>
            <person name="Brooks B."/>
            <person name="Olm M.R."/>
            <person name="Firek B.A."/>
            <person name="Baker R."/>
            <person name="Thomas B.C."/>
            <person name="Morowitz M.J."/>
            <person name="Banfield J.F."/>
        </authorList>
    </citation>
    <scope>NUCLEOTIDE SEQUENCE [LARGE SCALE GENOMIC DNA]</scope>
    <source>
        <strain evidence="6">S2_005_003_R2_41</strain>
    </source>
</reference>
<keyword evidence="3" id="KW-0238">DNA-binding</keyword>
<evidence type="ECO:0000256" key="1">
    <source>
        <dbReference type="ARBA" id="ARBA00009437"/>
    </source>
</evidence>
<dbReference type="PRINTS" id="PR00039">
    <property type="entry name" value="HTHLYSR"/>
</dbReference>
<dbReference type="GO" id="GO:0005829">
    <property type="term" value="C:cytosol"/>
    <property type="evidence" value="ECO:0007669"/>
    <property type="project" value="TreeGrafter"/>
</dbReference>